<dbReference type="RefSeq" id="WP_032818267.1">
    <property type="nucleotide sequence ID" value="NZ_LR031358.1"/>
</dbReference>
<proteinExistence type="predicted"/>
<gene>
    <name evidence="2" type="ORF">ATX59_03050</name>
    <name evidence="3" type="ORF">OENI_0607</name>
</gene>
<organism evidence="2 4">
    <name type="scientific">Oenococcus oeni</name>
    <name type="common">Leuconostoc oenos</name>
    <dbReference type="NCBI Taxonomy" id="1247"/>
    <lineage>
        <taxon>Bacteria</taxon>
        <taxon>Bacillati</taxon>
        <taxon>Bacillota</taxon>
        <taxon>Bacilli</taxon>
        <taxon>Lactobacillales</taxon>
        <taxon>Lactobacillaceae</taxon>
        <taxon>Oenococcus</taxon>
    </lineage>
</organism>
<evidence type="ECO:0000313" key="5">
    <source>
        <dbReference type="Proteomes" id="UP000294726"/>
    </source>
</evidence>
<dbReference type="Proteomes" id="UP000294726">
    <property type="component" value="Chromosome"/>
</dbReference>
<feature type="compositionally biased region" description="Low complexity" evidence="1">
    <location>
        <begin position="147"/>
        <end position="158"/>
    </location>
</feature>
<feature type="region of interest" description="Disordered" evidence="1">
    <location>
        <begin position="126"/>
        <end position="158"/>
    </location>
</feature>
<evidence type="ECO:0000313" key="2">
    <source>
        <dbReference type="EMBL" id="OIM21661.1"/>
    </source>
</evidence>
<dbReference type="AlphaFoldDB" id="A0A6N4A444"/>
<evidence type="ECO:0000256" key="1">
    <source>
        <dbReference type="SAM" id="MobiDB-lite"/>
    </source>
</evidence>
<name>A0A6N4A444_OENOE</name>
<dbReference type="EMBL" id="LR031358">
    <property type="protein sequence ID" value="VDB97664.1"/>
    <property type="molecule type" value="Genomic_DNA"/>
</dbReference>
<evidence type="ECO:0000313" key="4">
    <source>
        <dbReference type="Proteomes" id="UP000181728"/>
    </source>
</evidence>
<evidence type="ECO:0000313" key="3">
    <source>
        <dbReference type="EMBL" id="VDB97664.1"/>
    </source>
</evidence>
<reference evidence="3 5" key="2">
    <citation type="submission" date="2018-08" db="EMBL/GenBank/DDBJ databases">
        <authorList>
            <person name="Lorentzen P. G. S. M."/>
        </authorList>
    </citation>
    <scope>NUCLEOTIDE SEQUENCE [LARGE SCALE GENOMIC DNA]</scope>
    <source>
        <strain evidence="3 5">CRBO_1381</strain>
    </source>
</reference>
<dbReference type="EMBL" id="MLOK01000028">
    <property type="protein sequence ID" value="OIM21661.1"/>
    <property type="molecule type" value="Genomic_DNA"/>
</dbReference>
<accession>A0A6N4A444</accession>
<reference evidence="2 4" key="1">
    <citation type="journal article" date="2016" name="BMC Genomics">
        <title>Consensus pan-genome assembly of the specialised wine bacterium Oenococcus oeni.</title>
        <authorList>
            <person name="Sternes P.R."/>
            <person name="Borneman A.R."/>
        </authorList>
    </citation>
    <scope>NUCLEOTIDE SEQUENCE [LARGE SCALE GENOMIC DNA]</scope>
    <source>
        <strain evidence="2 4">AWRIB661</strain>
    </source>
</reference>
<dbReference type="Proteomes" id="UP000181728">
    <property type="component" value="Unassembled WGS sequence"/>
</dbReference>
<protein>
    <submittedName>
        <fullName evidence="2">Uncharacterized protein</fullName>
    </submittedName>
</protein>
<sequence>MKKFLLFLGIFLLLLIGVGFYAWHIERDSSDKYQQLKTLAKKQVEEKKYKQAKKTLTNSLDFVIKQGAIESKINQISSFQEASKFLKVKNYSDAITAFKKIQSYKNGYNILLSRANDSIEKARQAIEEQKNQAAKESSEETETAGQADSASASSSEAAKSSSSIASEWTKIYQTTSSIPQEVVDQGRKNLQDAGVNTDAISDLKIREMIVAAGKLQENIVTYAKENGYSN</sequence>